<proteinExistence type="inferred from homology"/>
<feature type="domain" description="Thioester reductase (TE)" evidence="2">
    <location>
        <begin position="17"/>
        <end position="312"/>
    </location>
</feature>
<sequence>MELNSVVKSLENQCILVTGATGFLAKLFVEKLLRIQPNVKQLFLLVRAPNSASAAQRINNEVSGEVFRVLRERQGVRYTTFISEKVTPVAGDISLENLGIDDSDMINKMWKEIDVVASFASTTKFDERRYDDAIRTNTMGAKHVAEFSKKCEKLKLLLHLSTGLILENPLRMGETMNGIKSPELDIKVEMKLVSEKLNELRANQVSQKEGMIAMMEFGLERARLFGWPNTYVFTKAMGEDIISEAKGHDHKIVILRPTIVTSTLKEPFPGWMEGVRTIDSVILACGKGNIRCFPMNPRTVIDVIPGAMVVYAAIVATVGPSIGDNSSIYHVGSSAKAPLHGTKLFDYVYNYFCKNPMISPPLKKESFGKPINIVFLLLKTLVFIDYFHDICSILNEKLSPFNEWLNIINHMYCLKESYFIFDPKCINWEDYFMNIHIPGLVKYVFK</sequence>
<dbReference type="AlphaFoldDB" id="A0AAD4TCG6"/>
<comment type="function">
    <text evidence="1">Catalyzes the reduction of fatty acyl-CoA to fatty alcohols.</text>
</comment>
<dbReference type="PANTHER" id="PTHR11011:SF99">
    <property type="entry name" value="FATTY ACYL-COA REDUCTASE 3"/>
    <property type="match status" value="1"/>
</dbReference>
<dbReference type="InterPro" id="IPR026055">
    <property type="entry name" value="FAR"/>
</dbReference>
<reference evidence="3" key="1">
    <citation type="submission" date="2022-04" db="EMBL/GenBank/DDBJ databases">
        <title>A functionally conserved STORR gene fusion in Papaver species that diverged 16.8 million years ago.</title>
        <authorList>
            <person name="Catania T."/>
        </authorList>
    </citation>
    <scope>NUCLEOTIDE SEQUENCE</scope>
    <source>
        <strain evidence="3">S-188037</strain>
    </source>
</reference>
<dbReference type="InterPro" id="IPR013120">
    <property type="entry name" value="FAR_NAD-bd"/>
</dbReference>
<evidence type="ECO:0000313" key="3">
    <source>
        <dbReference type="EMBL" id="KAI3949351.1"/>
    </source>
</evidence>
<dbReference type="Pfam" id="PF07993">
    <property type="entry name" value="NAD_binding_4"/>
    <property type="match status" value="1"/>
</dbReference>
<dbReference type="InterPro" id="IPR036291">
    <property type="entry name" value="NAD(P)-bd_dom_sf"/>
</dbReference>
<accession>A0AAD4TCG6</accession>
<dbReference type="EC" id="1.2.1.84" evidence="1"/>
<dbReference type="CDD" id="cd05236">
    <property type="entry name" value="FAR-N_SDR_e"/>
    <property type="match status" value="1"/>
</dbReference>
<dbReference type="PANTHER" id="PTHR11011">
    <property type="entry name" value="MALE STERILITY PROTEIN 2-RELATED"/>
    <property type="match status" value="1"/>
</dbReference>
<dbReference type="GO" id="GO:0102965">
    <property type="term" value="F:alcohol-forming long-chain fatty acyl-CoA reductase activity"/>
    <property type="evidence" value="ECO:0007669"/>
    <property type="project" value="UniProtKB-EC"/>
</dbReference>
<dbReference type="EMBL" id="JAJJMB010003142">
    <property type="protein sequence ID" value="KAI3949351.1"/>
    <property type="molecule type" value="Genomic_DNA"/>
</dbReference>
<keyword evidence="1" id="KW-0521">NADP</keyword>
<gene>
    <name evidence="3" type="ORF">MKW98_023288</name>
</gene>
<comment type="similarity">
    <text evidence="1">Belongs to the fatty acyl-CoA reductase family.</text>
</comment>
<dbReference type="Proteomes" id="UP001202328">
    <property type="component" value="Unassembled WGS sequence"/>
</dbReference>
<dbReference type="GO" id="GO:0010345">
    <property type="term" value="P:suberin biosynthetic process"/>
    <property type="evidence" value="ECO:0007669"/>
    <property type="project" value="TreeGrafter"/>
</dbReference>
<organism evidence="3 4">
    <name type="scientific">Papaver atlanticum</name>
    <dbReference type="NCBI Taxonomy" id="357466"/>
    <lineage>
        <taxon>Eukaryota</taxon>
        <taxon>Viridiplantae</taxon>
        <taxon>Streptophyta</taxon>
        <taxon>Embryophyta</taxon>
        <taxon>Tracheophyta</taxon>
        <taxon>Spermatophyta</taxon>
        <taxon>Magnoliopsida</taxon>
        <taxon>Ranunculales</taxon>
        <taxon>Papaveraceae</taxon>
        <taxon>Papaveroideae</taxon>
        <taxon>Papaver</taxon>
    </lineage>
</organism>
<comment type="catalytic activity">
    <reaction evidence="1">
        <text>a long-chain fatty acyl-CoA + 2 NADPH + 2 H(+) = a long-chain primary fatty alcohol + 2 NADP(+) + CoA</text>
        <dbReference type="Rhea" id="RHEA:52716"/>
        <dbReference type="ChEBI" id="CHEBI:15378"/>
        <dbReference type="ChEBI" id="CHEBI:57287"/>
        <dbReference type="ChEBI" id="CHEBI:57783"/>
        <dbReference type="ChEBI" id="CHEBI:58349"/>
        <dbReference type="ChEBI" id="CHEBI:77396"/>
        <dbReference type="ChEBI" id="CHEBI:83139"/>
        <dbReference type="EC" id="1.2.1.84"/>
    </reaction>
</comment>
<dbReference type="SUPFAM" id="SSF51735">
    <property type="entry name" value="NAD(P)-binding Rossmann-fold domains"/>
    <property type="match status" value="1"/>
</dbReference>
<evidence type="ECO:0000313" key="4">
    <source>
        <dbReference type="Proteomes" id="UP001202328"/>
    </source>
</evidence>
<keyword evidence="1" id="KW-0560">Oxidoreductase</keyword>
<dbReference type="GO" id="GO:0035336">
    <property type="term" value="P:long-chain fatty-acyl-CoA metabolic process"/>
    <property type="evidence" value="ECO:0007669"/>
    <property type="project" value="TreeGrafter"/>
</dbReference>
<keyword evidence="4" id="KW-1185">Reference proteome</keyword>
<dbReference type="Gene3D" id="3.40.50.720">
    <property type="entry name" value="NAD(P)-binding Rossmann-like Domain"/>
    <property type="match status" value="1"/>
</dbReference>
<keyword evidence="1" id="KW-0444">Lipid biosynthesis</keyword>
<name>A0AAD4TCG6_9MAGN</name>
<evidence type="ECO:0000256" key="1">
    <source>
        <dbReference type="RuleBase" id="RU363097"/>
    </source>
</evidence>
<keyword evidence="1" id="KW-0443">Lipid metabolism</keyword>
<protein>
    <recommendedName>
        <fullName evidence="1">Fatty acyl-CoA reductase</fullName>
        <ecNumber evidence="1">1.2.1.84</ecNumber>
    </recommendedName>
</protein>
<evidence type="ECO:0000259" key="2">
    <source>
        <dbReference type="Pfam" id="PF07993"/>
    </source>
</evidence>
<dbReference type="GO" id="GO:0080019">
    <property type="term" value="F:alcohol-forming very long-chain fatty acyl-CoA reductase activity"/>
    <property type="evidence" value="ECO:0007669"/>
    <property type="project" value="InterPro"/>
</dbReference>
<comment type="caution">
    <text evidence="3">The sequence shown here is derived from an EMBL/GenBank/DDBJ whole genome shotgun (WGS) entry which is preliminary data.</text>
</comment>